<evidence type="ECO:0008006" key="3">
    <source>
        <dbReference type="Google" id="ProtNLM"/>
    </source>
</evidence>
<feature type="non-terminal residue" evidence="1">
    <location>
        <position position="1"/>
    </location>
</feature>
<keyword evidence="2" id="KW-1185">Reference proteome</keyword>
<name>A0A164J2M3_9CRUS</name>
<protein>
    <recommendedName>
        <fullName evidence="3">RNase H type-1 domain-containing protein</fullName>
    </recommendedName>
</protein>
<comment type="caution">
    <text evidence="1">The sequence shown here is derived from an EMBL/GenBank/DDBJ whole genome shotgun (WGS) entry which is preliminary data.</text>
</comment>
<dbReference type="InterPro" id="IPR052055">
    <property type="entry name" value="Hepadnavirus_pol/RT"/>
</dbReference>
<dbReference type="PANTHER" id="PTHR33050:SF7">
    <property type="entry name" value="RIBONUCLEASE H"/>
    <property type="match status" value="1"/>
</dbReference>
<reference evidence="1 2" key="1">
    <citation type="submission" date="2016-03" db="EMBL/GenBank/DDBJ databases">
        <title>EvidentialGene: Evidence-directed Construction of Genes on Genomes.</title>
        <authorList>
            <person name="Gilbert D.G."/>
            <person name="Choi J.-H."/>
            <person name="Mockaitis K."/>
            <person name="Colbourne J."/>
            <person name="Pfrender M."/>
        </authorList>
    </citation>
    <scope>NUCLEOTIDE SEQUENCE [LARGE SCALE GENOMIC DNA]</scope>
    <source>
        <strain evidence="1 2">Xinb3</strain>
        <tissue evidence="1">Complete organism</tissue>
    </source>
</reference>
<accession>A0A164J2M3</accession>
<sequence length="225" mass="25664">ATPSIPFAQSHFRRLQQFYIKNSKNLKGNLKTKCVLSQEAREDIEWWVANLESRNGKLFFPVSPDLTIYSDSSLSGWGAVSNDIRCRGPWTETEQDLHINELELRAALLALKTSRLADTAVVSNIIGTVMRYATYSATRRTSYQISEWGNASPRHQQISHPSRLEAVREDFRQQGIPEQVVNILLAGNRSSTDSAYQSAWKNWSSWCLERDKDPMQNDLVAILEF</sequence>
<evidence type="ECO:0000313" key="2">
    <source>
        <dbReference type="Proteomes" id="UP000076858"/>
    </source>
</evidence>
<dbReference type="Proteomes" id="UP000076858">
    <property type="component" value="Unassembled WGS sequence"/>
</dbReference>
<proteinExistence type="predicted"/>
<gene>
    <name evidence="1" type="ORF">APZ42_001298</name>
</gene>
<dbReference type="AlphaFoldDB" id="A0A164J2M3"/>
<organism evidence="1 2">
    <name type="scientific">Daphnia magna</name>
    <dbReference type="NCBI Taxonomy" id="35525"/>
    <lineage>
        <taxon>Eukaryota</taxon>
        <taxon>Metazoa</taxon>
        <taxon>Ecdysozoa</taxon>
        <taxon>Arthropoda</taxon>
        <taxon>Crustacea</taxon>
        <taxon>Branchiopoda</taxon>
        <taxon>Diplostraca</taxon>
        <taxon>Cladocera</taxon>
        <taxon>Anomopoda</taxon>
        <taxon>Daphniidae</taxon>
        <taxon>Daphnia</taxon>
    </lineage>
</organism>
<evidence type="ECO:0000313" key="1">
    <source>
        <dbReference type="EMBL" id="KZS01897.1"/>
    </source>
</evidence>
<feature type="non-terminal residue" evidence="1">
    <location>
        <position position="225"/>
    </location>
</feature>
<dbReference type="EMBL" id="LRGB01005906">
    <property type="protein sequence ID" value="KZS01897.1"/>
    <property type="molecule type" value="Genomic_DNA"/>
</dbReference>
<dbReference type="PANTHER" id="PTHR33050">
    <property type="entry name" value="REVERSE TRANSCRIPTASE DOMAIN-CONTAINING PROTEIN"/>
    <property type="match status" value="1"/>
</dbReference>